<name>A0A3E3JZI1_9FIRM</name>
<comment type="caution">
    <text evidence="1">The sequence shown here is derived from an EMBL/GenBank/DDBJ whole genome shotgun (WGS) entry which is preliminary data.</text>
</comment>
<sequence>MSGNTELLNFVYQNSQMGMESLSQLLEIAEDEEFRSCMEKQLDKYREFHNEAKRLLQERGHNEKSLGMFDKLKTYLMINMQTMSDKSTSHLAQMLIEGSSMGVTNALQDLRKYEDADTEILRLMRKLYKFEEKNVETYKAFL</sequence>
<evidence type="ECO:0000313" key="2">
    <source>
        <dbReference type="Proteomes" id="UP000261080"/>
    </source>
</evidence>
<dbReference type="Proteomes" id="UP000261080">
    <property type="component" value="Unassembled WGS sequence"/>
</dbReference>
<evidence type="ECO:0008006" key="3">
    <source>
        <dbReference type="Google" id="ProtNLM"/>
    </source>
</evidence>
<gene>
    <name evidence="1" type="ORF">DW016_13755</name>
</gene>
<proteinExistence type="predicted"/>
<evidence type="ECO:0000313" key="1">
    <source>
        <dbReference type="EMBL" id="RGE85197.1"/>
    </source>
</evidence>
<dbReference type="AlphaFoldDB" id="A0A3E3JZI1"/>
<keyword evidence="2" id="KW-1185">Reference proteome</keyword>
<dbReference type="GeneID" id="97193632"/>
<accession>A0A3E3JZI1</accession>
<protein>
    <recommendedName>
        <fullName evidence="3">DUF2383 domain-containing protein</fullName>
    </recommendedName>
</protein>
<dbReference type="RefSeq" id="WP_024733408.1">
    <property type="nucleotide sequence ID" value="NZ_BAABYU010000001.1"/>
</dbReference>
<dbReference type="EMBL" id="QVLX01000009">
    <property type="protein sequence ID" value="RGE85197.1"/>
    <property type="molecule type" value="Genomic_DNA"/>
</dbReference>
<dbReference type="Gene3D" id="1.20.1260.10">
    <property type="match status" value="1"/>
</dbReference>
<reference evidence="1 2" key="1">
    <citation type="submission" date="2018-08" db="EMBL/GenBank/DDBJ databases">
        <title>A genome reference for cultivated species of the human gut microbiota.</title>
        <authorList>
            <person name="Zou Y."/>
            <person name="Xue W."/>
            <person name="Luo G."/>
        </authorList>
    </citation>
    <scope>NUCLEOTIDE SEQUENCE [LARGE SCALE GENOMIC DNA]</scope>
    <source>
        <strain evidence="1 2">AF37-2AT</strain>
    </source>
</reference>
<organism evidence="1 2">
    <name type="scientific">Sellimonas intestinalis</name>
    <dbReference type="NCBI Taxonomy" id="1653434"/>
    <lineage>
        <taxon>Bacteria</taxon>
        <taxon>Bacillati</taxon>
        <taxon>Bacillota</taxon>
        <taxon>Clostridia</taxon>
        <taxon>Lachnospirales</taxon>
        <taxon>Lachnospiraceae</taxon>
        <taxon>Sellimonas</taxon>
    </lineage>
</organism>
<dbReference type="OrthoDB" id="9792639at2"/>
<dbReference type="InterPro" id="IPR012347">
    <property type="entry name" value="Ferritin-like"/>
</dbReference>